<evidence type="ECO:0000313" key="2">
    <source>
        <dbReference type="EMBL" id="GEO19959.1"/>
    </source>
</evidence>
<evidence type="ECO:0000313" key="3">
    <source>
        <dbReference type="Proteomes" id="UP000321301"/>
    </source>
</evidence>
<sequence length="199" mass="22466">MRFKNTIIGMPFLAIILISSLNLSCISDDNEPEEGVCGENDNFPYMKEGNQWTYQLESFFMADAEMIVTIAEPLEPGMFKVSINSDLISEPIENIWYSCGDNISQMNSATDDPLNNIFRKNDPAIGTIWEGNNNNDVGRYEVIDKNVNVTTDAGSFVCDKIIFHIEDAINVDTIYESSSYGTIKYDGLFLNYELSQKNF</sequence>
<feature type="chain" id="PRO_5021917480" description="Ig-like domain-containing protein" evidence="1">
    <location>
        <begin position="25"/>
        <end position="199"/>
    </location>
</feature>
<dbReference type="EMBL" id="BJYV01000001">
    <property type="protein sequence ID" value="GEO19959.1"/>
    <property type="molecule type" value="Genomic_DNA"/>
</dbReference>
<evidence type="ECO:0008006" key="4">
    <source>
        <dbReference type="Google" id="ProtNLM"/>
    </source>
</evidence>
<protein>
    <recommendedName>
        <fullName evidence="4">Ig-like domain-containing protein</fullName>
    </recommendedName>
</protein>
<reference evidence="2 3" key="1">
    <citation type="submission" date="2019-07" db="EMBL/GenBank/DDBJ databases">
        <title>Whole genome shotgun sequence of Cyclobacterium qasimii NBRC 106168.</title>
        <authorList>
            <person name="Hosoyama A."/>
            <person name="Uohara A."/>
            <person name="Ohji S."/>
            <person name="Ichikawa N."/>
        </authorList>
    </citation>
    <scope>NUCLEOTIDE SEQUENCE [LARGE SCALE GENOMIC DNA]</scope>
    <source>
        <strain evidence="2 3">NBRC 106168</strain>
    </source>
</reference>
<organism evidence="2 3">
    <name type="scientific">Cyclobacterium qasimii</name>
    <dbReference type="NCBI Taxonomy" id="1350429"/>
    <lineage>
        <taxon>Bacteria</taxon>
        <taxon>Pseudomonadati</taxon>
        <taxon>Bacteroidota</taxon>
        <taxon>Cytophagia</taxon>
        <taxon>Cytophagales</taxon>
        <taxon>Cyclobacteriaceae</taxon>
        <taxon>Cyclobacterium</taxon>
    </lineage>
</organism>
<feature type="signal peptide" evidence="1">
    <location>
        <begin position="1"/>
        <end position="24"/>
    </location>
</feature>
<keyword evidence="1" id="KW-0732">Signal</keyword>
<proteinExistence type="predicted"/>
<dbReference type="RefSeq" id="WP_040416008.1">
    <property type="nucleotide sequence ID" value="NZ_BJYV01000001.1"/>
</dbReference>
<dbReference type="AlphaFoldDB" id="A0A512C6Y6"/>
<name>A0A512C6Y6_9BACT</name>
<comment type="caution">
    <text evidence="2">The sequence shown here is derived from an EMBL/GenBank/DDBJ whole genome shotgun (WGS) entry which is preliminary data.</text>
</comment>
<dbReference type="Proteomes" id="UP000321301">
    <property type="component" value="Unassembled WGS sequence"/>
</dbReference>
<gene>
    <name evidence="2" type="ORF">CQA01_04930</name>
</gene>
<evidence type="ECO:0000256" key="1">
    <source>
        <dbReference type="SAM" id="SignalP"/>
    </source>
</evidence>
<keyword evidence="3" id="KW-1185">Reference proteome</keyword>
<accession>A0A512C6Y6</accession>